<protein>
    <submittedName>
        <fullName evidence="1">Uncharacterized protein</fullName>
    </submittedName>
</protein>
<dbReference type="AlphaFoldDB" id="A0AAD4SS48"/>
<gene>
    <name evidence="1" type="ORF">MKW98_027340</name>
</gene>
<dbReference type="EMBL" id="JAJJMB010008995">
    <property type="protein sequence ID" value="KAI3917421.1"/>
    <property type="molecule type" value="Genomic_DNA"/>
</dbReference>
<name>A0AAD4SS48_9MAGN</name>
<evidence type="ECO:0000313" key="2">
    <source>
        <dbReference type="Proteomes" id="UP001202328"/>
    </source>
</evidence>
<feature type="non-terminal residue" evidence="1">
    <location>
        <position position="60"/>
    </location>
</feature>
<comment type="caution">
    <text evidence="1">The sequence shown here is derived from an EMBL/GenBank/DDBJ whole genome shotgun (WGS) entry which is preliminary data.</text>
</comment>
<dbReference type="Proteomes" id="UP001202328">
    <property type="component" value="Unassembled WGS sequence"/>
</dbReference>
<evidence type="ECO:0000313" key="1">
    <source>
        <dbReference type="EMBL" id="KAI3917421.1"/>
    </source>
</evidence>
<keyword evidence="2" id="KW-1185">Reference proteome</keyword>
<accession>A0AAD4SS48</accession>
<proteinExistence type="predicted"/>
<sequence length="60" mass="6958">MQVSDPEFAYLLPEDVTLLEMLYRSMTAPWGLSMKIGMFAMNCWNRQLRADGILQGLEFK</sequence>
<organism evidence="1 2">
    <name type="scientific">Papaver atlanticum</name>
    <dbReference type="NCBI Taxonomy" id="357466"/>
    <lineage>
        <taxon>Eukaryota</taxon>
        <taxon>Viridiplantae</taxon>
        <taxon>Streptophyta</taxon>
        <taxon>Embryophyta</taxon>
        <taxon>Tracheophyta</taxon>
        <taxon>Spermatophyta</taxon>
        <taxon>Magnoliopsida</taxon>
        <taxon>Ranunculales</taxon>
        <taxon>Papaveraceae</taxon>
        <taxon>Papaveroideae</taxon>
        <taxon>Papaver</taxon>
    </lineage>
</organism>
<reference evidence="1" key="1">
    <citation type="submission" date="2022-04" db="EMBL/GenBank/DDBJ databases">
        <title>A functionally conserved STORR gene fusion in Papaver species that diverged 16.8 million years ago.</title>
        <authorList>
            <person name="Catania T."/>
        </authorList>
    </citation>
    <scope>NUCLEOTIDE SEQUENCE</scope>
    <source>
        <strain evidence="1">S-188037</strain>
    </source>
</reference>